<protein>
    <submittedName>
        <fullName evidence="2">Uncharacterized protein</fullName>
    </submittedName>
</protein>
<sequence length="984" mass="108685">MSNTNITKKRLSRVVLATLISSLFIITVWLVGSYWLLNSQWLPERISQFEGIEVRWSQGTSRHPGRWKVDNLYLAREDDALPMAIEAEHATLTLSLWSLLRGELHIKALEAEGIRRLTVGDIALEAQGTLEVADTTLSRENLAIPHVNLAITEGRLIRPSDQATLVNAIALEATATLDEITPTDPATGALNPELLAALSATLDIKAQADAWNVFMPYLETIPWLFLDGRGALEGHVELASGTLKPGSLLTLKAPELRLTLDERTLLERDQPTIWREADAPPPRHTATGRGSVQLRVADHQIDFETRLQDVTLADTQPYAVNTALSLKSDMANQRLDQLTPPTDAELALEGTITRLDMMDRYLANTLEGQGIRLSGNGRLEARVSVRDTHAHSAHLRVEADTIAINALDMTAQGQGTLNAELKDASMVDATLGFSQATLSHANQTLLNDATLDLVAQSPIEPVLARSHATATLHWRDARMASISALQPYIATYLPAPAPFSLVSGQAQSNGTLHITPEQLSGALTLTGDSLTTRWQRDEQSTLLTSDMQLSLQLREAATDGASVDISGSRLRWQVADDTQPEERLESILVIREGLFQRRGETPSGQFQLEGSVQRLSFLNAFLPTDHGVSLSGNGQLFAQGSFSGKRLLAPTRLRIDANQLEVAFLDYQASGRGELIAQIDSPEQAQLSLGIPRFVLQRNDDDRPHVEGRHFALTTQTDQLSKVFISPEAEYFVTRIALPIIEVPDFTRYNRYLPEDAGLRLLGGQASLGSEWLLEGLNAQGNMTLRAFGADLALLDQRLRGDIELYLKLTEGDLQARRFTANDSFLRLENVFRISERGAQDAGWWVQLSMDDAQLTWDDPIRLSTQLHLAMRDTGLVARLFLARARESDWLGRLLNVHNVNGTAELAINGERIQLSNLVLTGGPLLLLSDVTLEEQSANGALYARLGALGIGVELVNSEPRLHVLQPRRWFDRWRQAVRYPRPD</sequence>
<keyword evidence="1" id="KW-1133">Transmembrane helix</keyword>
<keyword evidence="1" id="KW-0812">Transmembrane</keyword>
<organism evidence="2 3">
    <name type="scientific">Halomonas citrativorans</name>
    <dbReference type="NCBI Taxonomy" id="2742612"/>
    <lineage>
        <taxon>Bacteria</taxon>
        <taxon>Pseudomonadati</taxon>
        <taxon>Pseudomonadota</taxon>
        <taxon>Gammaproteobacteria</taxon>
        <taxon>Oceanospirillales</taxon>
        <taxon>Halomonadaceae</taxon>
        <taxon>Halomonas</taxon>
    </lineage>
</organism>
<dbReference type="AlphaFoldDB" id="A0A1R4HTM8"/>
<dbReference type="EMBL" id="FUKM01000014">
    <property type="protein sequence ID" value="SJN10533.1"/>
    <property type="molecule type" value="Genomic_DNA"/>
</dbReference>
<proteinExistence type="predicted"/>
<gene>
    <name evidence="2" type="ORF">CZ787_03900</name>
</gene>
<accession>A0A1R4HTM8</accession>
<reference evidence="2 3" key="1">
    <citation type="submission" date="2017-02" db="EMBL/GenBank/DDBJ databases">
        <authorList>
            <person name="Dridi B."/>
        </authorList>
    </citation>
    <scope>NUCLEOTIDE SEQUENCE [LARGE SCALE GENOMIC DNA]</scope>
    <source>
        <strain evidence="2 3">JB380</strain>
    </source>
</reference>
<feature type="transmembrane region" description="Helical" evidence="1">
    <location>
        <begin position="12"/>
        <end position="37"/>
    </location>
</feature>
<name>A0A1R4HTM8_9GAMM</name>
<evidence type="ECO:0000313" key="3">
    <source>
        <dbReference type="Proteomes" id="UP000196331"/>
    </source>
</evidence>
<evidence type="ECO:0000313" key="2">
    <source>
        <dbReference type="EMBL" id="SJN10533.1"/>
    </source>
</evidence>
<evidence type="ECO:0000256" key="1">
    <source>
        <dbReference type="SAM" id="Phobius"/>
    </source>
</evidence>
<dbReference type="RefSeq" id="WP_087106341.1">
    <property type="nucleotide sequence ID" value="NZ_FUKM01000014.1"/>
</dbReference>
<keyword evidence="1" id="KW-0472">Membrane</keyword>
<dbReference type="Proteomes" id="UP000196331">
    <property type="component" value="Unassembled WGS sequence"/>
</dbReference>
<comment type="caution">
    <text evidence="2">The sequence shown here is derived from an EMBL/GenBank/DDBJ whole genome shotgun (WGS) entry which is preliminary data.</text>
</comment>
<dbReference type="OrthoDB" id="6126320at2"/>